<dbReference type="Pfam" id="PF25455">
    <property type="entry name" value="Beta-barrel_CAF17_C"/>
    <property type="match status" value="1"/>
</dbReference>
<gene>
    <name evidence="3" type="ORF">GL4_1063</name>
</gene>
<dbReference type="KEGG" id="mcg:GL4_1063"/>
<dbReference type="InterPro" id="IPR045179">
    <property type="entry name" value="YgfZ/GcvT"/>
</dbReference>
<dbReference type="OrthoDB" id="9796287at2"/>
<dbReference type="EMBL" id="AP014648">
    <property type="protein sequence ID" value="BAQ16523.1"/>
    <property type="molecule type" value="Genomic_DNA"/>
</dbReference>
<dbReference type="InterPro" id="IPR027266">
    <property type="entry name" value="TrmE/GcvT-like"/>
</dbReference>
<dbReference type="SUPFAM" id="SSF103025">
    <property type="entry name" value="Folate-binding domain"/>
    <property type="match status" value="1"/>
</dbReference>
<reference evidence="3 4" key="1">
    <citation type="submission" date="2014-09" db="EMBL/GenBank/DDBJ databases">
        <title>Genome sequencing of Methyloceanibacter caenitepidi Gela4.</title>
        <authorList>
            <person name="Takeuchi M."/>
            <person name="Susumu S."/>
            <person name="Kamagata Y."/>
            <person name="Oshima K."/>
            <person name="Hattori M."/>
            <person name="Iwasaki W."/>
        </authorList>
    </citation>
    <scope>NUCLEOTIDE SEQUENCE [LARGE SCALE GENOMIC DNA]</scope>
    <source>
        <strain evidence="3 4">Gela4</strain>
    </source>
</reference>
<dbReference type="STRING" id="1384459.GL4_1063"/>
<accession>A0A0A8K0M2</accession>
<dbReference type="InterPro" id="IPR017703">
    <property type="entry name" value="YgfZ/GCV_T_CS"/>
</dbReference>
<dbReference type="AlphaFoldDB" id="A0A0A8K0M2"/>
<dbReference type="PANTHER" id="PTHR22602:SF0">
    <property type="entry name" value="TRANSFERASE CAF17, MITOCHONDRIAL-RELATED"/>
    <property type="match status" value="1"/>
</dbReference>
<keyword evidence="1" id="KW-0809">Transit peptide</keyword>
<feature type="domain" description="CAF17 C-terminal" evidence="2">
    <location>
        <begin position="214"/>
        <end position="285"/>
    </location>
</feature>
<dbReference type="Proteomes" id="UP000031643">
    <property type="component" value="Chromosome"/>
</dbReference>
<dbReference type="NCBIfam" id="TIGR03317">
    <property type="entry name" value="ygfZ_signature"/>
    <property type="match status" value="1"/>
</dbReference>
<dbReference type="RefSeq" id="WP_045365266.1">
    <property type="nucleotide sequence ID" value="NZ_AP014648.1"/>
</dbReference>
<keyword evidence="4" id="KW-1185">Reference proteome</keyword>
<dbReference type="HOGENOM" id="CLU_007884_7_1_5"/>
<evidence type="ECO:0000313" key="3">
    <source>
        <dbReference type="EMBL" id="BAQ16523.1"/>
    </source>
</evidence>
<evidence type="ECO:0000256" key="1">
    <source>
        <dbReference type="ARBA" id="ARBA00022946"/>
    </source>
</evidence>
<evidence type="ECO:0000313" key="4">
    <source>
        <dbReference type="Proteomes" id="UP000031643"/>
    </source>
</evidence>
<evidence type="ECO:0000259" key="2">
    <source>
        <dbReference type="Pfam" id="PF25455"/>
    </source>
</evidence>
<dbReference type="Gene3D" id="2.40.30.160">
    <property type="match status" value="1"/>
</dbReference>
<dbReference type="GO" id="GO:0016226">
    <property type="term" value="P:iron-sulfur cluster assembly"/>
    <property type="evidence" value="ECO:0007669"/>
    <property type="project" value="TreeGrafter"/>
</dbReference>
<sequence length="294" mass="30932">MSHREQELCHETSLTDRGVLCVSGADAKTFLQGLITNDLNKTDDGGAIFAGLLSPQGKILFDFFVVPDGNGFLIEAPAESVDALAKRLSFYKLRSDVTVEAEPAWTVAAAWGGTPALPDGAIAFADPRLPELGLRILLPDGVRLGEAACSSASEADYHAHRIALGVPEGGPDYAYGDTFPHEALYDQLEGVDFKKGCYVGQEVVSRMQHRNTARKRVVPVDGDAPLEPGAEVVAGAVPLGAIGSAQGPHGLALLRLDRLASAKAKGASPQAGTTTITVRLPDFATFELPADEST</sequence>
<proteinExistence type="predicted"/>
<dbReference type="PANTHER" id="PTHR22602">
    <property type="entry name" value="TRANSFERASE CAF17, MITOCHONDRIAL-RELATED"/>
    <property type="match status" value="1"/>
</dbReference>
<organism evidence="3 4">
    <name type="scientific">Methyloceanibacter caenitepidi</name>
    <dbReference type="NCBI Taxonomy" id="1384459"/>
    <lineage>
        <taxon>Bacteria</taxon>
        <taxon>Pseudomonadati</taxon>
        <taxon>Pseudomonadota</taxon>
        <taxon>Alphaproteobacteria</taxon>
        <taxon>Hyphomicrobiales</taxon>
        <taxon>Hyphomicrobiaceae</taxon>
        <taxon>Methyloceanibacter</taxon>
    </lineage>
</organism>
<dbReference type="Gene3D" id="3.30.1360.120">
    <property type="entry name" value="Probable tRNA modification gtpase trme, domain 1"/>
    <property type="match status" value="1"/>
</dbReference>
<name>A0A0A8K0M2_9HYPH</name>
<dbReference type="InterPro" id="IPR057460">
    <property type="entry name" value="CAF17_C"/>
</dbReference>
<protein>
    <submittedName>
        <fullName evidence="3">Folate-dependent protein for Fe/S cluster synthesis/repair in oxidative stress</fullName>
    </submittedName>
</protein>